<dbReference type="Gene3D" id="3.40.50.300">
    <property type="entry name" value="P-loop containing nucleotide triphosphate hydrolases"/>
    <property type="match status" value="1"/>
</dbReference>
<protein>
    <submittedName>
        <fullName evidence="2">Uridine kinase</fullName>
        <ecNumber evidence="2">2.7.1.48</ecNumber>
    </submittedName>
</protein>
<dbReference type="Pfam" id="PF00485">
    <property type="entry name" value="PRK"/>
    <property type="match status" value="1"/>
</dbReference>
<evidence type="ECO:0000259" key="1">
    <source>
        <dbReference type="Pfam" id="PF00485"/>
    </source>
</evidence>
<reference evidence="2 3" key="1">
    <citation type="journal article" date="2003" name="Int. J. Syst. Evol. Microbiol.">
        <title>Virgibacillus carmonensis sp. nov., Virgibacillus necropolis sp. nov. and Virgibacillus picturae sp. nov., three novel species isolated from deteriorated mural paintings, transfer of the species of the genus salibacillus to Virgibacillus, as Virgibacillus marismortui comb. nov. and Virgibacillus salexigens comb. nov., and emended description of the genus Virgibacillus.</title>
        <authorList>
            <person name="Heyrman J."/>
            <person name="Logan N.A."/>
            <person name="Busse H.J."/>
            <person name="Balcaen A."/>
            <person name="Lebbe L."/>
            <person name="Rodriguez-Diaz M."/>
            <person name="Swings J."/>
            <person name="De Vos P."/>
        </authorList>
    </citation>
    <scope>NUCLEOTIDE SEQUENCE [LARGE SCALE GENOMIC DNA]</scope>
    <source>
        <strain evidence="2 3">LMG 19488</strain>
    </source>
</reference>
<accession>A0A221MEB5</accession>
<dbReference type="AlphaFoldDB" id="A0A221MEB5"/>
<dbReference type="NCBIfam" id="NF005807">
    <property type="entry name" value="PRK07667.1"/>
    <property type="match status" value="1"/>
</dbReference>
<keyword evidence="3" id="KW-1185">Reference proteome</keyword>
<dbReference type="InterPro" id="IPR006083">
    <property type="entry name" value="PRK/URK"/>
</dbReference>
<evidence type="ECO:0000313" key="3">
    <source>
        <dbReference type="Proteomes" id="UP000204391"/>
    </source>
</evidence>
<dbReference type="RefSeq" id="WP_089532865.1">
    <property type="nucleotide sequence ID" value="NZ_CP022437.1"/>
</dbReference>
<keyword evidence="2" id="KW-0418">Kinase</keyword>
<evidence type="ECO:0000313" key="2">
    <source>
        <dbReference type="EMBL" id="ASN06018.1"/>
    </source>
</evidence>
<dbReference type="SUPFAM" id="SSF52540">
    <property type="entry name" value="P-loop containing nucleoside triphosphate hydrolases"/>
    <property type="match status" value="1"/>
</dbReference>
<dbReference type="KEGG" id="vne:CFK40_13835"/>
<sequence length="202" mass="24561">MENIVLNIISKAKIDNRFILGIDGLSRSGKTTLVKKVSKDSQDKKTPFYVFHMDDHIVEHDKRYNTGYKEWFEYYHLQWDVQWDVQWLIDHFFKKLKEASELKLPFYDKESDTPIYRNIKLSSKCIILIEGVFIQRSEWKRFFDYVVFLDCPRDKRFLRESSSTQKNVEKFRNRYWKAEDYYLITEGPINQADLVIKEKERF</sequence>
<feature type="domain" description="Phosphoribulokinase/uridine kinase" evidence="1">
    <location>
        <begin position="19"/>
        <end position="157"/>
    </location>
</feature>
<dbReference type="Proteomes" id="UP000204391">
    <property type="component" value="Chromosome"/>
</dbReference>
<dbReference type="EMBL" id="CP022437">
    <property type="protein sequence ID" value="ASN06018.1"/>
    <property type="molecule type" value="Genomic_DNA"/>
</dbReference>
<dbReference type="EC" id="2.7.1.48" evidence="2"/>
<gene>
    <name evidence="2" type="ORF">CFK40_13835</name>
</gene>
<dbReference type="GO" id="GO:0004849">
    <property type="term" value="F:uridine kinase activity"/>
    <property type="evidence" value="ECO:0007669"/>
    <property type="project" value="UniProtKB-EC"/>
</dbReference>
<dbReference type="GO" id="GO:0005524">
    <property type="term" value="F:ATP binding"/>
    <property type="evidence" value="ECO:0007669"/>
    <property type="project" value="InterPro"/>
</dbReference>
<dbReference type="InterPro" id="IPR027417">
    <property type="entry name" value="P-loop_NTPase"/>
</dbReference>
<name>A0A221MEB5_9BACI</name>
<organism evidence="2 3">
    <name type="scientific">Virgibacillus necropolis</name>
    <dbReference type="NCBI Taxonomy" id="163877"/>
    <lineage>
        <taxon>Bacteria</taxon>
        <taxon>Bacillati</taxon>
        <taxon>Bacillota</taxon>
        <taxon>Bacilli</taxon>
        <taxon>Bacillales</taxon>
        <taxon>Bacillaceae</taxon>
        <taxon>Virgibacillus</taxon>
    </lineage>
</organism>
<keyword evidence="2" id="KW-0808">Transferase</keyword>
<proteinExistence type="predicted"/>
<dbReference type="OrthoDB" id="1420794at2"/>